<dbReference type="InterPro" id="IPR013087">
    <property type="entry name" value="Znf_C2H2_type"/>
</dbReference>
<dbReference type="AlphaFoldDB" id="A0A8S2CZ20"/>
<organism evidence="10 12">
    <name type="scientific">Didymodactylos carnosus</name>
    <dbReference type="NCBI Taxonomy" id="1234261"/>
    <lineage>
        <taxon>Eukaryota</taxon>
        <taxon>Metazoa</taxon>
        <taxon>Spiralia</taxon>
        <taxon>Gnathifera</taxon>
        <taxon>Rotifera</taxon>
        <taxon>Eurotatoria</taxon>
        <taxon>Bdelloidea</taxon>
        <taxon>Philodinida</taxon>
        <taxon>Philodinidae</taxon>
        <taxon>Didymodactylos</taxon>
    </lineage>
</organism>
<gene>
    <name evidence="10" type="ORF">OVA965_LOCUS3240</name>
    <name evidence="11" type="ORF">TMI583_LOCUS3239</name>
</gene>
<dbReference type="FunFam" id="3.30.160.60:FF:000035">
    <property type="entry name" value="Zinc finger protein ZIC 1"/>
    <property type="match status" value="1"/>
</dbReference>
<dbReference type="InterPro" id="IPR036236">
    <property type="entry name" value="Znf_C2H2_sf"/>
</dbReference>
<evidence type="ECO:0000313" key="10">
    <source>
        <dbReference type="EMBL" id="CAF0774001.1"/>
    </source>
</evidence>
<evidence type="ECO:0000256" key="8">
    <source>
        <dbReference type="SAM" id="MobiDB-lite"/>
    </source>
</evidence>
<keyword evidence="3" id="KW-0677">Repeat</keyword>
<dbReference type="PANTHER" id="PTHR45718">
    <property type="entry name" value="TRANSCRIPTIONAL ACTIVATOR CUBITUS INTERRUPTUS"/>
    <property type="match status" value="1"/>
</dbReference>
<name>A0A8S2CZ20_9BILA</name>
<dbReference type="InterPro" id="IPR056436">
    <property type="entry name" value="Znf-C2H2_ZIC1-5/GLI1-3-like"/>
</dbReference>
<evidence type="ECO:0000256" key="5">
    <source>
        <dbReference type="ARBA" id="ARBA00022833"/>
    </source>
</evidence>
<evidence type="ECO:0000256" key="3">
    <source>
        <dbReference type="ARBA" id="ARBA00022737"/>
    </source>
</evidence>
<feature type="compositionally biased region" description="Low complexity" evidence="8">
    <location>
        <begin position="331"/>
        <end position="349"/>
    </location>
</feature>
<evidence type="ECO:0000256" key="6">
    <source>
        <dbReference type="ARBA" id="ARBA00023242"/>
    </source>
</evidence>
<dbReference type="PROSITE" id="PS00028">
    <property type="entry name" value="ZINC_FINGER_C2H2_1"/>
    <property type="match status" value="3"/>
</dbReference>
<dbReference type="Pfam" id="PF00096">
    <property type="entry name" value="zf-C2H2"/>
    <property type="match status" value="3"/>
</dbReference>
<comment type="subcellular location">
    <subcellularLocation>
        <location evidence="1">Nucleus</location>
    </subcellularLocation>
</comment>
<dbReference type="Proteomes" id="UP000682733">
    <property type="component" value="Unassembled WGS sequence"/>
</dbReference>
<evidence type="ECO:0000313" key="11">
    <source>
        <dbReference type="EMBL" id="CAF3555054.1"/>
    </source>
</evidence>
<dbReference type="PROSITE" id="PS50157">
    <property type="entry name" value="ZINC_FINGER_C2H2_2"/>
    <property type="match status" value="4"/>
</dbReference>
<protein>
    <recommendedName>
        <fullName evidence="9">C2H2-type domain-containing protein</fullName>
    </recommendedName>
</protein>
<feature type="compositionally biased region" description="Polar residues" evidence="8">
    <location>
        <begin position="289"/>
        <end position="308"/>
    </location>
</feature>
<dbReference type="Proteomes" id="UP000677228">
    <property type="component" value="Unassembled WGS sequence"/>
</dbReference>
<feature type="domain" description="C2H2-type" evidence="9">
    <location>
        <begin position="232"/>
        <end position="259"/>
    </location>
</feature>
<proteinExistence type="predicted"/>
<feature type="domain" description="C2H2-type" evidence="9">
    <location>
        <begin position="202"/>
        <end position="231"/>
    </location>
</feature>
<keyword evidence="4 7" id="KW-0863">Zinc-finger</keyword>
<feature type="domain" description="C2H2-type" evidence="9">
    <location>
        <begin position="260"/>
        <end position="289"/>
    </location>
</feature>
<dbReference type="SMART" id="SM00355">
    <property type="entry name" value="ZnF_C2H2"/>
    <property type="match status" value="4"/>
</dbReference>
<dbReference type="Gene3D" id="3.30.160.60">
    <property type="entry name" value="Classic Zinc Finger"/>
    <property type="match status" value="4"/>
</dbReference>
<sequence>MFDPHLTNSSLNQFDPNAYNPYTTNSYSSSRDLQYLRNRPGDISFSDNNSALLRSSGTDDLLLRRAGVTGGSSVTDFCTSSSYNHALLPNGGNFSPQDSMNTYFSDAQRYNSSAVDATTYEQYIQYPYAYPTSRGFLPYFPYGRHQSKQEYTLTHLTVEHVGGPEQTTHTCSWEGCVREGRPFKAKYKLVNHIRVHTGEKPFPCPFTNCGKVFARSENLKIHKRTHTGEKPFKCQNCERSFANSSDRKKHMHVHTSDKPYNCKVKGCDKTYTHPSSLRKHMKQHEAMDNNPTTTSSVIQRRSNESCSNHQRRPSPLPDAGFRGARSHHNGSNVTTSSSTTTDSSNSPPSFENVSPHKEQHHQPVPLPSDWSLSSLLPSSYYHHHYHQPANILLQQHHQHRLLQHY</sequence>
<keyword evidence="5" id="KW-0862">Zinc</keyword>
<dbReference type="FunFam" id="3.30.160.60:FF:000031">
    <property type="entry name" value="GLI family zinc finger 3"/>
    <property type="match status" value="1"/>
</dbReference>
<dbReference type="Pfam" id="PF23561">
    <property type="entry name" value="zf-C2H2_15"/>
    <property type="match status" value="1"/>
</dbReference>
<reference evidence="10" key="1">
    <citation type="submission" date="2021-02" db="EMBL/GenBank/DDBJ databases">
        <authorList>
            <person name="Nowell W R."/>
        </authorList>
    </citation>
    <scope>NUCLEOTIDE SEQUENCE</scope>
</reference>
<dbReference type="GO" id="GO:0008270">
    <property type="term" value="F:zinc ion binding"/>
    <property type="evidence" value="ECO:0007669"/>
    <property type="project" value="UniProtKB-KW"/>
</dbReference>
<evidence type="ECO:0000313" key="12">
    <source>
        <dbReference type="Proteomes" id="UP000677228"/>
    </source>
</evidence>
<dbReference type="GO" id="GO:0000978">
    <property type="term" value="F:RNA polymerase II cis-regulatory region sequence-specific DNA binding"/>
    <property type="evidence" value="ECO:0007669"/>
    <property type="project" value="TreeGrafter"/>
</dbReference>
<evidence type="ECO:0000259" key="9">
    <source>
        <dbReference type="PROSITE" id="PS50157"/>
    </source>
</evidence>
<feature type="region of interest" description="Disordered" evidence="8">
    <location>
        <begin position="1"/>
        <end position="26"/>
    </location>
</feature>
<dbReference type="GO" id="GO:0000981">
    <property type="term" value="F:DNA-binding transcription factor activity, RNA polymerase II-specific"/>
    <property type="evidence" value="ECO:0007669"/>
    <property type="project" value="TreeGrafter"/>
</dbReference>
<keyword evidence="6" id="KW-0539">Nucleus</keyword>
<dbReference type="EMBL" id="CAJOBA010000764">
    <property type="protein sequence ID" value="CAF3555054.1"/>
    <property type="molecule type" value="Genomic_DNA"/>
</dbReference>
<evidence type="ECO:0000256" key="1">
    <source>
        <dbReference type="ARBA" id="ARBA00004123"/>
    </source>
</evidence>
<comment type="caution">
    <text evidence="10">The sequence shown here is derived from an EMBL/GenBank/DDBJ whole genome shotgun (WGS) entry which is preliminary data.</text>
</comment>
<evidence type="ECO:0000256" key="2">
    <source>
        <dbReference type="ARBA" id="ARBA00022723"/>
    </source>
</evidence>
<accession>A0A8S2CZ20</accession>
<feature type="compositionally biased region" description="Polar residues" evidence="8">
    <location>
        <begin position="1"/>
        <end position="15"/>
    </location>
</feature>
<dbReference type="FunFam" id="3.30.160.60:FF:000039">
    <property type="entry name" value="Zinc finger protein ZIC 1"/>
    <property type="match status" value="1"/>
</dbReference>
<dbReference type="GO" id="GO:0005634">
    <property type="term" value="C:nucleus"/>
    <property type="evidence" value="ECO:0007669"/>
    <property type="project" value="UniProtKB-SubCell"/>
</dbReference>
<dbReference type="PANTHER" id="PTHR45718:SF4">
    <property type="entry name" value="TRANSCRIPTIONAL ACTIVATOR CUBITUS INTERRUPTUS"/>
    <property type="match status" value="1"/>
</dbReference>
<dbReference type="InterPro" id="IPR043359">
    <property type="entry name" value="GLI-like"/>
</dbReference>
<feature type="compositionally biased region" description="Low complexity" evidence="8">
    <location>
        <begin position="16"/>
        <end position="26"/>
    </location>
</feature>
<keyword evidence="2" id="KW-0479">Metal-binding</keyword>
<evidence type="ECO:0000256" key="4">
    <source>
        <dbReference type="ARBA" id="ARBA00022771"/>
    </source>
</evidence>
<dbReference type="FunFam" id="3.30.160.60:FF:000630">
    <property type="entry name" value="Zinc finger protein 180"/>
    <property type="match status" value="1"/>
</dbReference>
<evidence type="ECO:0000256" key="7">
    <source>
        <dbReference type="PROSITE-ProRule" id="PRU00042"/>
    </source>
</evidence>
<dbReference type="SUPFAM" id="SSF57667">
    <property type="entry name" value="beta-beta-alpha zinc fingers"/>
    <property type="match status" value="2"/>
</dbReference>
<dbReference type="EMBL" id="CAJNOK010000764">
    <property type="protein sequence ID" value="CAF0774001.1"/>
    <property type="molecule type" value="Genomic_DNA"/>
</dbReference>
<feature type="domain" description="C2H2-type" evidence="9">
    <location>
        <begin position="169"/>
        <end position="201"/>
    </location>
</feature>
<feature type="region of interest" description="Disordered" evidence="8">
    <location>
        <begin position="273"/>
        <end position="366"/>
    </location>
</feature>